<sequence length="1651" mass="182843">MPRRPRAAAAARTAEHPALQSPQTPPRRLRRASFRHSLRCTRDLARRRAHFERIAAHHVAANTHLNDRTPLSSATETPSLQHSPSLSTPSQPASHVPALSAHWAHRAIQLPDVALLAALRALLSRLHTVVNLVEAAGRSPGSGDSNRLPQRQPHHADDFPALADALSTDRFITHHDDAVKLFTACCMAELLRICAPDPPVSQRKLAQLSSLFIEQLAVLVSSSDPFESFRFSLLEQLATVKTFVIFCDDDAFVCDVFACFYAIVRSHQSEKSRQYLAAILISLLDEADGLRKDVLDAMIAPLVPALRYSTAAVALAESVLYGASGFVQVPLCSMLNESLRCLQTVKGLGTPEKKHPSRRKSPGKRRLTDDDASLKPHLSEHHEHIAQLLVSINRIAPDVLIYVIPSLETLLESSDHNIRLASVQILARLFTSRVDVIDSYPSLFAEFLNRQRDVNAHIRAQVAMSLGALIVSHPKHAHDLIKMLEDRAIDKDDHVRCVALESVGKCFHRASDSLLRVLASRLCDRKAQVRKAALAQICHLFTNPNPSYSRPSSLMEPRGDANHSMDWQAKSDSSVENGNKTRARTSMEPSSQQDVLETRMLNLSWLPDVLIRSHMALSDAGDQSTVQGIERLIFEHIPAVNKDEGVSPRAGLRRLSIFLSQLSESVFSHLLVIVRNRWNTRAKLITIAHFRQKSRKSATSVARDDSEPAQAHQTFSKRPQHGEQKGSPAMAAPTIELRNLAFELASLMYTRLGSPGSLESCQKLCMSLATAADLKIFDRLLKAVHPSSTHAEVFNARQDVVSRLGSKSAEGEFVQHDLFPVCCPGVFSGSFFSAACNIAKEESSVPVWEGDENGGVLTQMTTESGKHVLPGILRFLNIIGSDCNAVLDHKVDELQSLISMDLSASDSSADVILCGLRLLCQLPLETCSEAKDKDLLETVRRYMTTDVLIRPDRGALLSKWGCRAFIHVNRKPPEDLLKLGKDLTSKLDSFTGDIEAIIAPVAALTQLAKHAPKSFRPCALECFDFSRALLSGTMNAVIQSANETVFGDAKQTEELTKMKDTLLSSHIFGVNTGPLAADLQDKRALYTAEIVQRAIKLFVYSLAFQDEEETLAVIDILLRITDEKHGDVFSLSGAFKDTPGDETMVKEELKQEDEKEEPTGSLDQQQSHRSSSEKAVYAIARLSAGRAILYLSRQKRCFRRITPNVFVSALLLAQDESPVVRLSFAKSVFNGIVRKVLPLRWSVALALMAVEPVVENFAQARSFLAAIFRYRRRVYNHARQQGKPTNLQFLPESAVADLIWSLAHLPGVEIDQESGFAESRKCLELFLDRLLESNEHAGILNEYIESLSIAQVASDFDGKHGRATEFVIELSRIAGAILRKKQAGRKWNLSEHPGRVALPADMFQAVNRKAEETDVVRPSLVELARKLDDKEAIESTKSTPSHVITDVKVSSAPSSARARKRRSRVVKSEGKEAKLSERLAAIATKTNDAESEVAVQKRETPLRRSKRESRGKKRSSQEVDDGLPSIPELTDVQDAADAVAKEDEENLKRPRHSKGDEGAHVGDEMKANGVEESPKQEWRDVETPADDMFVDTVPKEKGTREIKEESRDAGRKQVARKGSRKRRTKSAEKQKSSGPLPTRGVVRRSARNRKL</sequence>
<protein>
    <submittedName>
        <fullName evidence="7">Sister chromatid cohesion protein PDS5-like</fullName>
    </submittedName>
</protein>
<proteinExistence type="predicted"/>
<feature type="compositionally biased region" description="Basic and acidic residues" evidence="6">
    <location>
        <begin position="1143"/>
        <end position="1153"/>
    </location>
</feature>
<keyword evidence="4" id="KW-0539">Nucleus</keyword>
<feature type="region of interest" description="Disordered" evidence="6">
    <location>
        <begin position="348"/>
        <end position="371"/>
    </location>
</feature>
<keyword evidence="8" id="KW-1185">Reference proteome</keyword>
<keyword evidence="5" id="KW-0131">Cell cycle</keyword>
<dbReference type="EMBL" id="NBIV01000005">
    <property type="protein sequence ID" value="PXF49443.1"/>
    <property type="molecule type" value="Genomic_DNA"/>
</dbReference>
<dbReference type="SUPFAM" id="SSF48371">
    <property type="entry name" value="ARM repeat"/>
    <property type="match status" value="1"/>
</dbReference>
<comment type="subcellular location">
    <subcellularLocation>
        <location evidence="1">Nucleus</location>
    </subcellularLocation>
</comment>
<accession>A0A2V3J551</accession>
<name>A0A2V3J551_9FLOR</name>
<feature type="compositionally biased region" description="Basic residues" evidence="6">
    <location>
        <begin position="355"/>
        <end position="365"/>
    </location>
</feature>
<evidence type="ECO:0000313" key="7">
    <source>
        <dbReference type="EMBL" id="PXF49443.1"/>
    </source>
</evidence>
<feature type="compositionally biased region" description="Basic residues" evidence="6">
    <location>
        <begin position="1503"/>
        <end position="1514"/>
    </location>
</feature>
<feature type="region of interest" description="Disordered" evidence="6">
    <location>
        <begin position="1444"/>
        <end position="1473"/>
    </location>
</feature>
<dbReference type="GO" id="GO:0051301">
    <property type="term" value="P:cell division"/>
    <property type="evidence" value="ECO:0007669"/>
    <property type="project" value="UniProtKB-KW"/>
</dbReference>
<feature type="compositionally biased region" description="Basic and acidic residues" evidence="6">
    <location>
        <begin position="1593"/>
        <end position="1611"/>
    </location>
</feature>
<comment type="caution">
    <text evidence="7">The sequence shown here is derived from an EMBL/GenBank/DDBJ whole genome shotgun (WGS) entry which is preliminary data.</text>
</comment>
<dbReference type="STRING" id="448386.A0A2V3J551"/>
<feature type="compositionally biased region" description="Polar residues" evidence="6">
    <location>
        <begin position="69"/>
        <end position="93"/>
    </location>
</feature>
<dbReference type="PANTHER" id="PTHR12663">
    <property type="entry name" value="ANDROGEN INDUCED INHIBITOR OF PROLIFERATION AS3 / PDS5-RELATED"/>
    <property type="match status" value="1"/>
</dbReference>
<dbReference type="InterPro" id="IPR039776">
    <property type="entry name" value="Pds5"/>
</dbReference>
<evidence type="ECO:0000256" key="3">
    <source>
        <dbReference type="ARBA" id="ARBA00022776"/>
    </source>
</evidence>
<keyword evidence="3" id="KW-0498">Mitosis</keyword>
<reference evidence="7 8" key="1">
    <citation type="journal article" date="2018" name="Mol. Biol. Evol.">
        <title>Analysis of the draft genome of the red seaweed Gracilariopsis chorda provides insights into genome size evolution in Rhodophyta.</title>
        <authorList>
            <person name="Lee J."/>
            <person name="Yang E.C."/>
            <person name="Graf L."/>
            <person name="Yang J.H."/>
            <person name="Qiu H."/>
            <person name="Zel Zion U."/>
            <person name="Chan C.X."/>
            <person name="Stephens T.G."/>
            <person name="Weber A.P.M."/>
            <person name="Boo G.H."/>
            <person name="Boo S.M."/>
            <person name="Kim K.M."/>
            <person name="Shin Y."/>
            <person name="Jung M."/>
            <person name="Lee S.J."/>
            <person name="Yim H.S."/>
            <person name="Lee J.H."/>
            <person name="Bhattacharya D."/>
            <person name="Yoon H.S."/>
        </authorList>
    </citation>
    <scope>NUCLEOTIDE SEQUENCE [LARGE SCALE GENOMIC DNA]</scope>
    <source>
        <strain evidence="7 8">SKKU-2015</strain>
        <tissue evidence="7">Whole body</tissue>
    </source>
</reference>
<dbReference type="GO" id="GO:0000785">
    <property type="term" value="C:chromatin"/>
    <property type="evidence" value="ECO:0007669"/>
    <property type="project" value="TreeGrafter"/>
</dbReference>
<dbReference type="InterPro" id="IPR016024">
    <property type="entry name" value="ARM-type_fold"/>
</dbReference>
<dbReference type="InterPro" id="IPR011989">
    <property type="entry name" value="ARM-like"/>
</dbReference>
<evidence type="ECO:0000256" key="6">
    <source>
        <dbReference type="SAM" id="MobiDB-lite"/>
    </source>
</evidence>
<feature type="region of interest" description="Disordered" evidence="6">
    <location>
        <begin position="696"/>
        <end position="729"/>
    </location>
</feature>
<feature type="region of interest" description="Disordered" evidence="6">
    <location>
        <begin position="1139"/>
        <end position="1172"/>
    </location>
</feature>
<evidence type="ECO:0000256" key="1">
    <source>
        <dbReference type="ARBA" id="ARBA00004123"/>
    </source>
</evidence>
<feature type="compositionally biased region" description="Basic and acidic residues" evidence="6">
    <location>
        <begin position="1553"/>
        <end position="1566"/>
    </location>
</feature>
<feature type="region of interest" description="Disordered" evidence="6">
    <location>
        <begin position="1485"/>
        <end position="1651"/>
    </location>
</feature>
<feature type="compositionally biased region" description="Low complexity" evidence="6">
    <location>
        <begin position="1447"/>
        <end position="1456"/>
    </location>
</feature>
<dbReference type="GO" id="GO:0006281">
    <property type="term" value="P:DNA repair"/>
    <property type="evidence" value="ECO:0007669"/>
    <property type="project" value="TreeGrafter"/>
</dbReference>
<dbReference type="Proteomes" id="UP000247409">
    <property type="component" value="Unassembled WGS sequence"/>
</dbReference>
<feature type="compositionally biased region" description="Polar residues" evidence="6">
    <location>
        <begin position="570"/>
        <end position="580"/>
    </location>
</feature>
<feature type="region of interest" description="Disordered" evidence="6">
    <location>
        <begin position="1"/>
        <end position="34"/>
    </location>
</feature>
<organism evidence="7 8">
    <name type="scientific">Gracilariopsis chorda</name>
    <dbReference type="NCBI Taxonomy" id="448386"/>
    <lineage>
        <taxon>Eukaryota</taxon>
        <taxon>Rhodophyta</taxon>
        <taxon>Florideophyceae</taxon>
        <taxon>Rhodymeniophycidae</taxon>
        <taxon>Gracilariales</taxon>
        <taxon>Gracilariaceae</taxon>
        <taxon>Gracilariopsis</taxon>
    </lineage>
</organism>
<evidence type="ECO:0000256" key="5">
    <source>
        <dbReference type="ARBA" id="ARBA00023306"/>
    </source>
</evidence>
<keyword evidence="2" id="KW-0132">Cell division</keyword>
<evidence type="ECO:0000313" key="8">
    <source>
        <dbReference type="Proteomes" id="UP000247409"/>
    </source>
</evidence>
<feature type="region of interest" description="Disordered" evidence="6">
    <location>
        <begin position="548"/>
        <end position="593"/>
    </location>
</feature>
<feature type="compositionally biased region" description="Basic residues" evidence="6">
    <location>
        <begin position="1641"/>
        <end position="1651"/>
    </location>
</feature>
<feature type="region of interest" description="Disordered" evidence="6">
    <location>
        <begin position="62"/>
        <end position="93"/>
    </location>
</feature>
<dbReference type="GO" id="GO:0007064">
    <property type="term" value="P:mitotic sister chromatid cohesion"/>
    <property type="evidence" value="ECO:0007669"/>
    <property type="project" value="InterPro"/>
</dbReference>
<dbReference type="GO" id="GO:0005634">
    <property type="term" value="C:nucleus"/>
    <property type="evidence" value="ECO:0007669"/>
    <property type="project" value="UniProtKB-SubCell"/>
</dbReference>
<gene>
    <name evidence="7" type="ORF">BWQ96_00759</name>
</gene>
<dbReference type="OrthoDB" id="2139at2759"/>
<evidence type="ECO:0000256" key="2">
    <source>
        <dbReference type="ARBA" id="ARBA00022618"/>
    </source>
</evidence>
<feature type="compositionally biased region" description="Basic and acidic residues" evidence="6">
    <location>
        <begin position="1572"/>
        <end position="1582"/>
    </location>
</feature>
<dbReference type="Gene3D" id="1.25.10.10">
    <property type="entry name" value="Leucine-rich Repeat Variant"/>
    <property type="match status" value="1"/>
</dbReference>
<feature type="compositionally biased region" description="Low complexity" evidence="6">
    <location>
        <begin position="7"/>
        <end position="18"/>
    </location>
</feature>
<dbReference type="Pfam" id="PF20168">
    <property type="entry name" value="PDS5"/>
    <property type="match status" value="1"/>
</dbReference>
<feature type="compositionally biased region" description="Basic residues" evidence="6">
    <location>
        <begin position="1613"/>
        <end position="1624"/>
    </location>
</feature>
<dbReference type="PANTHER" id="PTHR12663:SF0">
    <property type="entry name" value="PRECOCIOUS DISSOCIATION OF SISTERS 5, ISOFORM A"/>
    <property type="match status" value="1"/>
</dbReference>
<evidence type="ECO:0000256" key="4">
    <source>
        <dbReference type="ARBA" id="ARBA00023242"/>
    </source>
</evidence>